<keyword evidence="4" id="KW-1185">Reference proteome</keyword>
<keyword evidence="2" id="KW-1133">Transmembrane helix</keyword>
<evidence type="ECO:0000256" key="2">
    <source>
        <dbReference type="SAM" id="Phobius"/>
    </source>
</evidence>
<protein>
    <submittedName>
        <fullName evidence="3">Uncharacterized protein</fullName>
    </submittedName>
</protein>
<feature type="coiled-coil region" evidence="1">
    <location>
        <begin position="51"/>
        <end position="81"/>
    </location>
</feature>
<keyword evidence="2" id="KW-0812">Transmembrane</keyword>
<dbReference type="Proteomes" id="UP000612055">
    <property type="component" value="Unassembled WGS sequence"/>
</dbReference>
<dbReference type="EMBL" id="JAEHOE010000046">
    <property type="protein sequence ID" value="KAG2492218.1"/>
    <property type="molecule type" value="Genomic_DNA"/>
</dbReference>
<name>A0A835Y066_9CHLO</name>
<dbReference type="AlphaFoldDB" id="A0A835Y066"/>
<comment type="caution">
    <text evidence="3">The sequence shown here is derived from an EMBL/GenBank/DDBJ whole genome shotgun (WGS) entry which is preliminary data.</text>
</comment>
<dbReference type="OrthoDB" id="10425890at2759"/>
<accession>A0A835Y066</accession>
<keyword evidence="2" id="KW-0472">Membrane</keyword>
<evidence type="ECO:0000313" key="3">
    <source>
        <dbReference type="EMBL" id="KAG2492218.1"/>
    </source>
</evidence>
<feature type="transmembrane region" description="Helical" evidence="2">
    <location>
        <begin position="28"/>
        <end position="47"/>
    </location>
</feature>
<gene>
    <name evidence="3" type="ORF">HYH03_009463</name>
</gene>
<reference evidence="3" key="1">
    <citation type="journal article" date="2020" name="bioRxiv">
        <title>Comparative genomics of Chlamydomonas.</title>
        <authorList>
            <person name="Craig R.J."/>
            <person name="Hasan A.R."/>
            <person name="Ness R.W."/>
            <person name="Keightley P.D."/>
        </authorList>
    </citation>
    <scope>NUCLEOTIDE SEQUENCE</scope>
    <source>
        <strain evidence="3">CCAP 11/70</strain>
    </source>
</reference>
<evidence type="ECO:0000256" key="1">
    <source>
        <dbReference type="SAM" id="Coils"/>
    </source>
</evidence>
<organism evidence="3 4">
    <name type="scientific">Edaphochlamys debaryana</name>
    <dbReference type="NCBI Taxonomy" id="47281"/>
    <lineage>
        <taxon>Eukaryota</taxon>
        <taxon>Viridiplantae</taxon>
        <taxon>Chlorophyta</taxon>
        <taxon>core chlorophytes</taxon>
        <taxon>Chlorophyceae</taxon>
        <taxon>CS clade</taxon>
        <taxon>Chlamydomonadales</taxon>
        <taxon>Chlamydomonadales incertae sedis</taxon>
        <taxon>Edaphochlamys</taxon>
    </lineage>
</organism>
<keyword evidence="1" id="KW-0175">Coiled coil</keyword>
<proteinExistence type="predicted"/>
<sequence>MGFLKKAEPPTPSLGSEALDLAKNVTPFFAIVGTCASLLLAWNTLVVQPNKAQFEAQQEQLQELRAAQQEQLALLTRLEQLLGPLQPLPERLAVR</sequence>
<evidence type="ECO:0000313" key="4">
    <source>
        <dbReference type="Proteomes" id="UP000612055"/>
    </source>
</evidence>